<feature type="compositionally biased region" description="Low complexity" evidence="1">
    <location>
        <begin position="1"/>
        <end position="11"/>
    </location>
</feature>
<dbReference type="AlphaFoldDB" id="A0A2M9CR74"/>
<dbReference type="EMBL" id="PGFE01000002">
    <property type="protein sequence ID" value="PJJ74440.1"/>
    <property type="molecule type" value="Genomic_DNA"/>
</dbReference>
<reference evidence="2 3" key="1">
    <citation type="submission" date="2017-11" db="EMBL/GenBank/DDBJ databases">
        <title>Genomic Encyclopedia of Archaeal and Bacterial Type Strains, Phase II (KMG-II): From Individual Species to Whole Genera.</title>
        <authorList>
            <person name="Goeker M."/>
        </authorList>
    </citation>
    <scope>NUCLEOTIDE SEQUENCE [LARGE SCALE GENOMIC DNA]</scope>
    <source>
        <strain evidence="2 3">DSM 25478</strain>
    </source>
</reference>
<dbReference type="RefSeq" id="WP_157802581.1">
    <property type="nucleotide sequence ID" value="NZ_BOOX01000014.1"/>
</dbReference>
<evidence type="ECO:0000313" key="3">
    <source>
        <dbReference type="Proteomes" id="UP000231693"/>
    </source>
</evidence>
<dbReference type="Proteomes" id="UP000231693">
    <property type="component" value="Unassembled WGS sequence"/>
</dbReference>
<accession>A0A2M9CR74</accession>
<proteinExistence type="predicted"/>
<feature type="region of interest" description="Disordered" evidence="1">
    <location>
        <begin position="1"/>
        <end position="29"/>
    </location>
</feature>
<dbReference type="OrthoDB" id="4883460at2"/>
<evidence type="ECO:0000313" key="2">
    <source>
        <dbReference type="EMBL" id="PJJ74440.1"/>
    </source>
</evidence>
<protein>
    <submittedName>
        <fullName evidence="2">Uncharacterized protein</fullName>
    </submittedName>
</protein>
<sequence length="72" mass="7125">MSADPSGAVPAGPVPTPASLAARRAPEGADGVDVETLCAGIDGVRDLPADEQVAVFEAVHARLESALTDADG</sequence>
<organism evidence="2 3">
    <name type="scientific">Sediminihabitans luteus</name>
    <dbReference type="NCBI Taxonomy" id="1138585"/>
    <lineage>
        <taxon>Bacteria</taxon>
        <taxon>Bacillati</taxon>
        <taxon>Actinomycetota</taxon>
        <taxon>Actinomycetes</taxon>
        <taxon>Micrococcales</taxon>
        <taxon>Cellulomonadaceae</taxon>
        <taxon>Sediminihabitans</taxon>
    </lineage>
</organism>
<evidence type="ECO:0000256" key="1">
    <source>
        <dbReference type="SAM" id="MobiDB-lite"/>
    </source>
</evidence>
<comment type="caution">
    <text evidence="2">The sequence shown here is derived from an EMBL/GenBank/DDBJ whole genome shotgun (WGS) entry which is preliminary data.</text>
</comment>
<gene>
    <name evidence="2" type="ORF">CLV28_1937</name>
</gene>
<name>A0A2M9CR74_9CELL</name>
<keyword evidence="3" id="KW-1185">Reference proteome</keyword>